<organism evidence="6 7">
    <name type="scientific">Janthinobacterium lividum</name>
    <dbReference type="NCBI Taxonomy" id="29581"/>
    <lineage>
        <taxon>Bacteria</taxon>
        <taxon>Pseudomonadati</taxon>
        <taxon>Pseudomonadota</taxon>
        <taxon>Betaproteobacteria</taxon>
        <taxon>Burkholderiales</taxon>
        <taxon>Oxalobacteraceae</taxon>
        <taxon>Janthinobacterium</taxon>
    </lineage>
</organism>
<keyword evidence="2 5" id="KW-0812">Transmembrane</keyword>
<evidence type="ECO:0000256" key="4">
    <source>
        <dbReference type="ARBA" id="ARBA00023136"/>
    </source>
</evidence>
<dbReference type="RefSeq" id="WP_034758731.1">
    <property type="nucleotide sequence ID" value="NZ_FPKH01000007.1"/>
</dbReference>
<keyword evidence="3 5" id="KW-1133">Transmembrane helix</keyword>
<evidence type="ECO:0000256" key="1">
    <source>
        <dbReference type="ARBA" id="ARBA00004141"/>
    </source>
</evidence>
<comment type="subcellular location">
    <subcellularLocation>
        <location evidence="1">Membrane</location>
        <topology evidence="1">Multi-pass membrane protein</topology>
    </subcellularLocation>
</comment>
<proteinExistence type="predicted"/>
<dbReference type="Proteomes" id="UP000182489">
    <property type="component" value="Unassembled WGS sequence"/>
</dbReference>
<dbReference type="InterPro" id="IPR019109">
    <property type="entry name" value="MamF_MmsF"/>
</dbReference>
<sequence length="115" mass="12904">MDNTQPEVGRTQDTTMAILSHVGGLFTSWVAPLIIYLIKKDDADKFSAENAREALNFQITLIIWYFACFILSFVLIGLFLFWIVALANLVCSIVAAVKASNGITYRYPLTLRLVK</sequence>
<protein>
    <recommendedName>
        <fullName evidence="8">DUF4870 domain-containing protein</fullName>
    </recommendedName>
</protein>
<feature type="transmembrane region" description="Helical" evidence="5">
    <location>
        <begin position="16"/>
        <end position="38"/>
    </location>
</feature>
<dbReference type="EMBL" id="FPKH01000007">
    <property type="protein sequence ID" value="SFY21707.1"/>
    <property type="molecule type" value="Genomic_DNA"/>
</dbReference>
<name>A0A031GF04_9BURK</name>
<feature type="transmembrane region" description="Helical" evidence="5">
    <location>
        <begin position="59"/>
        <end position="84"/>
    </location>
</feature>
<accession>A0A031GF04</accession>
<reference evidence="6 7" key="1">
    <citation type="submission" date="2016-11" db="EMBL/GenBank/DDBJ databases">
        <authorList>
            <person name="Varghese N."/>
            <person name="Submissions S."/>
        </authorList>
    </citation>
    <scope>NUCLEOTIDE SEQUENCE [LARGE SCALE GENOMIC DNA]</scope>
    <source>
        <strain evidence="6 7">NFR18</strain>
    </source>
</reference>
<evidence type="ECO:0000256" key="5">
    <source>
        <dbReference type="SAM" id="Phobius"/>
    </source>
</evidence>
<evidence type="ECO:0000313" key="6">
    <source>
        <dbReference type="EMBL" id="SFY21707.1"/>
    </source>
</evidence>
<evidence type="ECO:0000256" key="3">
    <source>
        <dbReference type="ARBA" id="ARBA00022989"/>
    </source>
</evidence>
<comment type="caution">
    <text evidence="6">The sequence shown here is derived from an EMBL/GenBank/DDBJ whole genome shotgun (WGS) entry which is preliminary data.</text>
</comment>
<dbReference type="Pfam" id="PF09685">
    <property type="entry name" value="MamF_MmsF"/>
    <property type="match status" value="1"/>
</dbReference>
<evidence type="ECO:0000256" key="2">
    <source>
        <dbReference type="ARBA" id="ARBA00022692"/>
    </source>
</evidence>
<dbReference type="AlphaFoldDB" id="A0A031GF04"/>
<evidence type="ECO:0008006" key="8">
    <source>
        <dbReference type="Google" id="ProtNLM"/>
    </source>
</evidence>
<evidence type="ECO:0000313" key="7">
    <source>
        <dbReference type="Proteomes" id="UP000182489"/>
    </source>
</evidence>
<keyword evidence="4 5" id="KW-0472">Membrane</keyword>
<gene>
    <name evidence="6" type="ORF">SAMN03097694_5197</name>
</gene>